<dbReference type="Pfam" id="PF09836">
    <property type="entry name" value="DUF2063"/>
    <property type="match status" value="1"/>
</dbReference>
<proteinExistence type="predicted"/>
<dbReference type="GO" id="GO:0003677">
    <property type="term" value="F:DNA binding"/>
    <property type="evidence" value="ECO:0007669"/>
    <property type="project" value="UniProtKB-KW"/>
</dbReference>
<dbReference type="InterPro" id="IPR018640">
    <property type="entry name" value="DUF2063"/>
</dbReference>
<dbReference type="Proteomes" id="UP001205311">
    <property type="component" value="Unassembled WGS sequence"/>
</dbReference>
<dbReference type="EMBL" id="JAMTCP010000037">
    <property type="protein sequence ID" value="MCP2261183.1"/>
    <property type="molecule type" value="Genomic_DNA"/>
</dbReference>
<gene>
    <name evidence="2" type="ORF">LX15_004904</name>
</gene>
<comment type="caution">
    <text evidence="2">The sequence shown here is derived from an EMBL/GenBank/DDBJ whole genome shotgun (WGS) entry which is preliminary data.</text>
</comment>
<organism evidence="2 3">
    <name type="scientific">Streptoalloteichus tenebrarius (strain ATCC 17920 / DSM 40477 / JCM 4838 / CBS 697.72 / NBRC 16177 / NCIMB 11028 / NRRL B-12390 / A12253. 1 / ISP 5477)</name>
    <name type="common">Streptomyces tenebrarius</name>
    <dbReference type="NCBI Taxonomy" id="1933"/>
    <lineage>
        <taxon>Bacteria</taxon>
        <taxon>Bacillati</taxon>
        <taxon>Actinomycetota</taxon>
        <taxon>Actinomycetes</taxon>
        <taxon>Pseudonocardiales</taxon>
        <taxon>Pseudonocardiaceae</taxon>
        <taxon>Streptoalloteichus</taxon>
    </lineage>
</organism>
<evidence type="ECO:0000313" key="3">
    <source>
        <dbReference type="Proteomes" id="UP001205311"/>
    </source>
</evidence>
<protein>
    <submittedName>
        <fullName evidence="2">DNA-binding domain-containing protein</fullName>
    </submittedName>
</protein>
<accession>A0ABT1I070</accession>
<sequence length="281" mass="31669">MPAGEPDLLAAQRRLQRALLDARDPGPEIGWLVTGSSALSPAQRFAVFRRTHRRRLFTRMRELHPALIQLLGREVFDAFVVDHVRANPARSYRLSRFDAEFVDHLARTRPDAHLPRERRDPTVEMVIDLARFERLHNEVLDGPGTENDVPARGLVDLPEEDWATTRATPAPGLRLFHAGFTVHEYLTAVRQGGGHVPPRARPVFLALTRRDLLVRVHELTAEAHRVLTALLHRVVLAEALRDVDRDLARAWLRDWVDQGFLVTPAPGPVAGARRVAVPEPS</sequence>
<name>A0ABT1I070_STRSD</name>
<evidence type="ECO:0000313" key="2">
    <source>
        <dbReference type="EMBL" id="MCP2261183.1"/>
    </source>
</evidence>
<keyword evidence="2" id="KW-0238">DNA-binding</keyword>
<keyword evidence="3" id="KW-1185">Reference proteome</keyword>
<reference evidence="2 3" key="1">
    <citation type="submission" date="2022-06" db="EMBL/GenBank/DDBJ databases">
        <title>Genomic Encyclopedia of Archaeal and Bacterial Type Strains, Phase II (KMG-II): from individual species to whole genera.</title>
        <authorList>
            <person name="Goeker M."/>
        </authorList>
    </citation>
    <scope>NUCLEOTIDE SEQUENCE [LARGE SCALE GENOMIC DNA]</scope>
    <source>
        <strain evidence="2 3">DSM 40477</strain>
    </source>
</reference>
<dbReference type="RefSeq" id="WP_253672017.1">
    <property type="nucleotide sequence ID" value="NZ_JAMTCP010000037.1"/>
</dbReference>
<evidence type="ECO:0000259" key="1">
    <source>
        <dbReference type="Pfam" id="PF09836"/>
    </source>
</evidence>
<feature type="domain" description="Putative DNA-binding" evidence="1">
    <location>
        <begin position="11"/>
        <end position="105"/>
    </location>
</feature>